<evidence type="ECO:0000313" key="1">
    <source>
        <dbReference type="EMBL" id="CAF1888132.1"/>
    </source>
</evidence>
<protein>
    <submittedName>
        <fullName evidence="1">(rape) hypothetical protein</fullName>
    </submittedName>
</protein>
<reference evidence="1" key="1">
    <citation type="submission" date="2021-01" db="EMBL/GenBank/DDBJ databases">
        <authorList>
            <consortium name="Genoscope - CEA"/>
            <person name="William W."/>
        </authorList>
    </citation>
    <scope>NUCLEOTIDE SEQUENCE</scope>
</reference>
<sequence length="52" mass="5609">MALFRGLLGAKRIIGVSVAATSRKTVSAPKGFLAKLLLLRNDQESSLHPIDF</sequence>
<organism evidence="1">
    <name type="scientific">Brassica napus</name>
    <name type="common">Rape</name>
    <dbReference type="NCBI Taxonomy" id="3708"/>
    <lineage>
        <taxon>Eukaryota</taxon>
        <taxon>Viridiplantae</taxon>
        <taxon>Streptophyta</taxon>
        <taxon>Embryophyta</taxon>
        <taxon>Tracheophyta</taxon>
        <taxon>Spermatophyta</taxon>
        <taxon>Magnoliopsida</taxon>
        <taxon>eudicotyledons</taxon>
        <taxon>Gunneridae</taxon>
        <taxon>Pentapetalae</taxon>
        <taxon>rosids</taxon>
        <taxon>malvids</taxon>
        <taxon>Brassicales</taxon>
        <taxon>Brassicaceae</taxon>
        <taxon>Brassiceae</taxon>
        <taxon>Brassica</taxon>
    </lineage>
</organism>
<accession>A0A816K2H6</accession>
<dbReference type="Proteomes" id="UP001295469">
    <property type="component" value="Chromosome C02"/>
</dbReference>
<proteinExistence type="predicted"/>
<gene>
    <name evidence="1" type="ORF">DARMORV10_C02P09640.1</name>
</gene>
<dbReference type="EMBL" id="HG994366">
    <property type="protein sequence ID" value="CAF1888132.1"/>
    <property type="molecule type" value="Genomic_DNA"/>
</dbReference>
<dbReference type="AlphaFoldDB" id="A0A816K2H6"/>
<name>A0A816K2H6_BRANA</name>